<evidence type="ECO:0000313" key="3">
    <source>
        <dbReference type="Proteomes" id="UP000287651"/>
    </source>
</evidence>
<sequence>MFSVRIHSLDAPHAEEGCSRSTAAVVPLHPSPVLVDDAVGDFHEEAGTSRNPNPNPRIQLLRGIVHLYRSLSPPSTSASSSSSTTNPQASSESLLPVRYDFGQRRKGRPFGAYHAATIVICTDRHVRPSSIAKRVVELEEEEPSTEETDCEITREQWAVLEIGATIAKQT</sequence>
<reference evidence="2 3" key="1">
    <citation type="journal article" date="2014" name="Agronomy (Basel)">
        <title>A Draft Genome Sequence for Ensete ventricosum, the Drought-Tolerant Tree Against Hunger.</title>
        <authorList>
            <person name="Harrison J."/>
            <person name="Moore K.A."/>
            <person name="Paszkiewicz K."/>
            <person name="Jones T."/>
            <person name="Grant M."/>
            <person name="Ambacheew D."/>
            <person name="Muzemil S."/>
            <person name="Studholme D.J."/>
        </authorList>
    </citation>
    <scope>NUCLEOTIDE SEQUENCE [LARGE SCALE GENOMIC DNA]</scope>
</reference>
<dbReference type="AlphaFoldDB" id="A0A426WX60"/>
<feature type="compositionally biased region" description="Low complexity" evidence="1">
    <location>
        <begin position="72"/>
        <end position="93"/>
    </location>
</feature>
<evidence type="ECO:0000256" key="1">
    <source>
        <dbReference type="SAM" id="MobiDB-lite"/>
    </source>
</evidence>
<organism evidence="2 3">
    <name type="scientific">Ensete ventricosum</name>
    <name type="common">Abyssinian banana</name>
    <name type="synonym">Musa ensete</name>
    <dbReference type="NCBI Taxonomy" id="4639"/>
    <lineage>
        <taxon>Eukaryota</taxon>
        <taxon>Viridiplantae</taxon>
        <taxon>Streptophyta</taxon>
        <taxon>Embryophyta</taxon>
        <taxon>Tracheophyta</taxon>
        <taxon>Spermatophyta</taxon>
        <taxon>Magnoliopsida</taxon>
        <taxon>Liliopsida</taxon>
        <taxon>Zingiberales</taxon>
        <taxon>Musaceae</taxon>
        <taxon>Ensete</taxon>
    </lineage>
</organism>
<gene>
    <name evidence="2" type="ORF">B296_00057049</name>
</gene>
<comment type="caution">
    <text evidence="2">The sequence shown here is derived from an EMBL/GenBank/DDBJ whole genome shotgun (WGS) entry which is preliminary data.</text>
</comment>
<feature type="region of interest" description="Disordered" evidence="1">
    <location>
        <begin position="72"/>
        <end position="96"/>
    </location>
</feature>
<dbReference type="EMBL" id="AMZH03035953">
    <property type="protein sequence ID" value="RRT31788.1"/>
    <property type="molecule type" value="Genomic_DNA"/>
</dbReference>
<protein>
    <submittedName>
        <fullName evidence="2">Uncharacterized protein</fullName>
    </submittedName>
</protein>
<dbReference type="Proteomes" id="UP000287651">
    <property type="component" value="Unassembled WGS sequence"/>
</dbReference>
<accession>A0A426WX60</accession>
<proteinExistence type="predicted"/>
<evidence type="ECO:0000313" key="2">
    <source>
        <dbReference type="EMBL" id="RRT31788.1"/>
    </source>
</evidence>
<name>A0A426WX60_ENSVE</name>